<evidence type="ECO:0000259" key="3">
    <source>
        <dbReference type="Pfam" id="PF00586"/>
    </source>
</evidence>
<feature type="binding site" evidence="1">
    <location>
        <begin position="143"/>
        <end position="144"/>
    </location>
    <ligand>
        <name>ATP</name>
        <dbReference type="ChEBI" id="CHEBI:30616"/>
    </ligand>
</feature>
<feature type="binding site" evidence="1">
    <location>
        <position position="51"/>
    </location>
    <ligand>
        <name>Mg(2+)</name>
        <dbReference type="ChEBI" id="CHEBI:18420"/>
        <label>3</label>
    </ligand>
</feature>
<dbReference type="PANTHER" id="PTHR30270:SF0">
    <property type="entry name" value="THIAMINE-MONOPHOSPHATE KINASE"/>
    <property type="match status" value="1"/>
</dbReference>
<dbReference type="GO" id="GO:0000287">
    <property type="term" value="F:magnesium ion binding"/>
    <property type="evidence" value="ECO:0007669"/>
    <property type="project" value="UniProtKB-UniRule"/>
</dbReference>
<evidence type="ECO:0000313" key="4">
    <source>
        <dbReference type="EMBL" id="SFB12043.1"/>
    </source>
</evidence>
<feature type="binding site" evidence="1">
    <location>
        <position position="284"/>
    </location>
    <ligand>
        <name>substrate</name>
    </ligand>
</feature>
<evidence type="ECO:0000256" key="2">
    <source>
        <dbReference type="SAM" id="MobiDB-lite"/>
    </source>
</evidence>
<dbReference type="PANTHER" id="PTHR30270">
    <property type="entry name" value="THIAMINE-MONOPHOSPHATE KINASE"/>
    <property type="match status" value="1"/>
</dbReference>
<feature type="binding site" evidence="1">
    <location>
        <position position="67"/>
    </location>
    <ligand>
        <name>Mg(2+)</name>
        <dbReference type="ChEBI" id="CHEBI:18420"/>
        <label>1</label>
    </ligand>
</feature>
<dbReference type="Pfam" id="PF00586">
    <property type="entry name" value="AIRS"/>
    <property type="match status" value="1"/>
</dbReference>
<feature type="region of interest" description="Disordered" evidence="2">
    <location>
        <begin position="1"/>
        <end position="21"/>
    </location>
</feature>
<keyword evidence="1 4" id="KW-0418">Kinase</keyword>
<feature type="binding site" evidence="1">
    <location>
        <position position="96"/>
    </location>
    <ligand>
        <name>Mg(2+)</name>
        <dbReference type="ChEBI" id="CHEBI:18420"/>
        <label>4</label>
    </ligand>
</feature>
<dbReference type="Proteomes" id="UP000243799">
    <property type="component" value="Unassembled WGS sequence"/>
</dbReference>
<feature type="domain" description="PurM-like N-terminal" evidence="3">
    <location>
        <begin position="49"/>
        <end position="159"/>
    </location>
</feature>
<dbReference type="CDD" id="cd02194">
    <property type="entry name" value="ThiL"/>
    <property type="match status" value="1"/>
</dbReference>
<feature type="binding site" evidence="1">
    <location>
        <position position="96"/>
    </location>
    <ligand>
        <name>Mg(2+)</name>
        <dbReference type="ChEBI" id="CHEBI:18420"/>
        <label>2</label>
    </ligand>
</feature>
<feature type="binding site" evidence="1">
    <location>
        <position position="66"/>
    </location>
    <ligand>
        <name>Mg(2+)</name>
        <dbReference type="ChEBI" id="CHEBI:18420"/>
        <label>1</label>
    </ligand>
</feature>
<dbReference type="InterPro" id="IPR036921">
    <property type="entry name" value="PurM-like_N_sf"/>
</dbReference>
<name>A0A1I0YIR8_9PSEU</name>
<dbReference type="SUPFAM" id="SSF55326">
    <property type="entry name" value="PurM N-terminal domain-like"/>
    <property type="match status" value="1"/>
</dbReference>
<feature type="binding site" evidence="1">
    <location>
        <position position="328"/>
    </location>
    <ligand>
        <name>substrate</name>
    </ligand>
</feature>
<dbReference type="GO" id="GO:0009229">
    <property type="term" value="P:thiamine diphosphate biosynthetic process"/>
    <property type="evidence" value="ECO:0007669"/>
    <property type="project" value="UniProtKB-UniRule"/>
</dbReference>
<feature type="binding site" evidence="1">
    <location>
        <position position="51"/>
    </location>
    <ligand>
        <name>Mg(2+)</name>
        <dbReference type="ChEBI" id="CHEBI:18420"/>
        <label>4</label>
    </ligand>
</feature>
<feature type="binding site" evidence="1">
    <location>
        <position position="169"/>
    </location>
    <ligand>
        <name>ATP</name>
        <dbReference type="ChEBI" id="CHEBI:30616"/>
    </ligand>
</feature>
<proteinExistence type="inferred from homology"/>
<keyword evidence="1" id="KW-0460">Magnesium</keyword>
<gene>
    <name evidence="1" type="primary">thiL</name>
    <name evidence="4" type="ORF">SAMN05216266_10536</name>
</gene>
<comment type="miscellaneous">
    <text evidence="1">Reaction mechanism of ThiL seems to utilize a direct, inline transfer of the gamma-phosphate of ATP to TMP rather than a phosphorylated enzyme intermediate.</text>
</comment>
<sequence length="332" mass="33998">MSTHGRPQQEGARSDSPRPGTVAAAGEFGLIRTLTRGRTQPSTTLLGPGDDAAVVAASDGRVVATTDVLVQGVHFRLDWSDPEHIGRKAVAVNLADLAAMGAVPTSVLVGIACPPETETTMLAALTDGMWAEAERARAGIIGGDVVGADQLVLSVTALGDLGGRPPVTRSGARPGDVLAICGRLGWAAAGLAVLGRGFRSPVGVVNAQRYPEPAYQAGPAAAIAGATSMIDVSDGLLADLGHLAAASEVGLDVQTARLTVDQRLVDVGTALGADPLRWVLTGGEDHALAATFPSYADLPEGWVQIGTVLLPDTGVTVDGMPYEGDSGWEHWR</sequence>
<dbReference type="InterPro" id="IPR006283">
    <property type="entry name" value="ThiL-like"/>
</dbReference>
<dbReference type="GO" id="GO:0009030">
    <property type="term" value="F:thiamine-phosphate kinase activity"/>
    <property type="evidence" value="ECO:0007669"/>
    <property type="project" value="UniProtKB-UniRule"/>
</dbReference>
<comment type="catalytic activity">
    <reaction evidence="1">
        <text>thiamine phosphate + ATP = thiamine diphosphate + ADP</text>
        <dbReference type="Rhea" id="RHEA:15913"/>
        <dbReference type="ChEBI" id="CHEBI:30616"/>
        <dbReference type="ChEBI" id="CHEBI:37575"/>
        <dbReference type="ChEBI" id="CHEBI:58937"/>
        <dbReference type="ChEBI" id="CHEBI:456216"/>
        <dbReference type="EC" id="2.7.4.16"/>
    </reaction>
</comment>
<dbReference type="InterPro" id="IPR036676">
    <property type="entry name" value="PurM-like_C_sf"/>
</dbReference>
<feature type="binding site" evidence="1">
    <location>
        <position position="144"/>
    </location>
    <ligand>
        <name>Mg(2+)</name>
        <dbReference type="ChEBI" id="CHEBI:18420"/>
        <label>1</label>
    </ligand>
</feature>
<dbReference type="PIRSF" id="PIRSF005303">
    <property type="entry name" value="Thiam_monoph_kin"/>
    <property type="match status" value="1"/>
</dbReference>
<dbReference type="AlphaFoldDB" id="A0A1I0YIR8"/>
<comment type="caution">
    <text evidence="1">Lacks conserved residue(s) required for the propagation of feature annotation.</text>
</comment>
<feature type="binding site" evidence="1">
    <location>
        <position position="74"/>
    </location>
    <ligand>
        <name>substrate</name>
    </ligand>
</feature>
<dbReference type="RefSeq" id="WP_091672232.1">
    <property type="nucleotide sequence ID" value="NZ_FOKG01000005.1"/>
</dbReference>
<feature type="binding site" evidence="1">
    <location>
        <position position="96"/>
    </location>
    <ligand>
        <name>Mg(2+)</name>
        <dbReference type="ChEBI" id="CHEBI:18420"/>
        <label>3</label>
    </ligand>
</feature>
<dbReference type="OrthoDB" id="9802811at2"/>
<dbReference type="GO" id="GO:0009228">
    <property type="term" value="P:thiamine biosynthetic process"/>
    <property type="evidence" value="ECO:0007669"/>
    <property type="project" value="UniProtKB-KW"/>
</dbReference>
<dbReference type="UniPathway" id="UPA00060">
    <property type="reaction ID" value="UER00142"/>
</dbReference>
<comment type="similarity">
    <text evidence="1">Belongs to the thiamine-monophosphate kinase family.</text>
</comment>
<dbReference type="SUPFAM" id="SSF56042">
    <property type="entry name" value="PurM C-terminal domain-like"/>
    <property type="match status" value="1"/>
</dbReference>
<evidence type="ECO:0000256" key="1">
    <source>
        <dbReference type="HAMAP-Rule" id="MF_02128"/>
    </source>
</evidence>
<feature type="binding site" evidence="1">
    <location>
        <position position="67"/>
    </location>
    <ligand>
        <name>Mg(2+)</name>
        <dbReference type="ChEBI" id="CHEBI:18420"/>
        <label>2</label>
    </ligand>
</feature>
<keyword evidence="1" id="KW-0479">Metal-binding</keyword>
<keyword evidence="5" id="KW-1185">Reference proteome</keyword>
<dbReference type="STRING" id="490629.SAMN05216266_10536"/>
<comment type="pathway">
    <text evidence="1">Cofactor biosynthesis; thiamine diphosphate biosynthesis; thiamine diphosphate from thiamine phosphate: step 1/1.</text>
</comment>
<evidence type="ECO:0000313" key="5">
    <source>
        <dbReference type="Proteomes" id="UP000243799"/>
    </source>
</evidence>
<reference evidence="5" key="1">
    <citation type="submission" date="2016-10" db="EMBL/GenBank/DDBJ databases">
        <authorList>
            <person name="Varghese N."/>
            <person name="Submissions S."/>
        </authorList>
    </citation>
    <scope>NUCLEOTIDE SEQUENCE [LARGE SCALE GENOMIC DNA]</scope>
    <source>
        <strain evidence="5">CGMCC 4.3568</strain>
    </source>
</reference>
<protein>
    <recommendedName>
        <fullName evidence="1">Thiamine-monophosphate kinase</fullName>
        <shortName evidence="1">TMP kinase</shortName>
        <shortName evidence="1">Thiamine-phosphate kinase</shortName>
        <ecNumber evidence="1">2.7.4.16</ecNumber>
    </recommendedName>
</protein>
<keyword evidence="1" id="KW-0808">Transferase</keyword>
<dbReference type="Gene3D" id="3.90.650.10">
    <property type="entry name" value="PurM-like C-terminal domain"/>
    <property type="match status" value="1"/>
</dbReference>
<dbReference type="NCBIfam" id="NF004351">
    <property type="entry name" value="PRK05731.1-4"/>
    <property type="match status" value="1"/>
</dbReference>
<comment type="function">
    <text evidence="1">Catalyzes the ATP-dependent phosphorylation of thiamine-monophosphate (TMP) to form thiamine-pyrophosphate (TPP), the active form of vitamin B1.</text>
</comment>
<dbReference type="GO" id="GO:0005524">
    <property type="term" value="F:ATP binding"/>
    <property type="evidence" value="ECO:0007669"/>
    <property type="project" value="UniProtKB-UniRule"/>
</dbReference>
<feature type="binding site" evidence="1">
    <location>
        <position position="234"/>
    </location>
    <ligand>
        <name>Mg(2+)</name>
        <dbReference type="ChEBI" id="CHEBI:18420"/>
        <label>5</label>
    </ligand>
</feature>
<keyword evidence="1" id="KW-0784">Thiamine biosynthesis</keyword>
<dbReference type="InterPro" id="IPR016188">
    <property type="entry name" value="PurM-like_N"/>
</dbReference>
<dbReference type="HAMAP" id="MF_02128">
    <property type="entry name" value="TMP_kinase"/>
    <property type="match status" value="1"/>
</dbReference>
<dbReference type="EC" id="2.7.4.16" evidence="1"/>
<dbReference type="EMBL" id="FOKG01000005">
    <property type="protein sequence ID" value="SFB12043.1"/>
    <property type="molecule type" value="Genomic_DNA"/>
</dbReference>
<keyword evidence="1" id="KW-0067">ATP-binding</keyword>
<accession>A0A1I0YIR8</accession>
<feature type="binding site" evidence="1">
    <location>
        <position position="233"/>
    </location>
    <ligand>
        <name>ATP</name>
        <dbReference type="ChEBI" id="CHEBI:30616"/>
    </ligand>
</feature>
<feature type="binding site" evidence="1">
    <location>
        <position position="65"/>
    </location>
    <ligand>
        <name>Mg(2+)</name>
        <dbReference type="ChEBI" id="CHEBI:18420"/>
        <label>4</label>
    </ligand>
</feature>
<feature type="binding site" evidence="1">
    <location>
        <position position="231"/>
    </location>
    <ligand>
        <name>Mg(2+)</name>
        <dbReference type="ChEBI" id="CHEBI:18420"/>
        <label>3</label>
    </ligand>
</feature>
<dbReference type="Gene3D" id="3.30.1330.10">
    <property type="entry name" value="PurM-like, N-terminal domain"/>
    <property type="match status" value="1"/>
</dbReference>
<dbReference type="NCBIfam" id="TIGR01379">
    <property type="entry name" value="thiL"/>
    <property type="match status" value="1"/>
</dbReference>
<organism evidence="4 5">
    <name type="scientific">Amycolatopsis marina</name>
    <dbReference type="NCBI Taxonomy" id="490629"/>
    <lineage>
        <taxon>Bacteria</taxon>
        <taxon>Bacillati</taxon>
        <taxon>Actinomycetota</taxon>
        <taxon>Actinomycetes</taxon>
        <taxon>Pseudonocardiales</taxon>
        <taxon>Pseudonocardiaceae</taxon>
        <taxon>Amycolatopsis</taxon>
    </lineage>
</organism>
<keyword evidence="1" id="KW-0547">Nucleotide-binding</keyword>